<feature type="active site" description="Proton donor" evidence="12">
    <location>
        <position position="79"/>
    </location>
</feature>
<dbReference type="SUPFAM" id="SSF53927">
    <property type="entry name" value="Cytidine deaminase-like"/>
    <property type="match status" value="1"/>
</dbReference>
<dbReference type="InterPro" id="IPR050202">
    <property type="entry name" value="Cyt/Deoxycyt_deaminase"/>
</dbReference>
<feature type="binding site" evidence="14">
    <location>
        <position position="77"/>
    </location>
    <ligand>
        <name>Zn(2+)</name>
        <dbReference type="ChEBI" id="CHEBI:29105"/>
        <note>catalytic</note>
    </ligand>
</feature>
<evidence type="ECO:0000256" key="14">
    <source>
        <dbReference type="PIRSR" id="PIRSR606262-3"/>
    </source>
</evidence>
<dbReference type="OrthoDB" id="9795347at2"/>
<feature type="region of interest" description="Disordered" evidence="16">
    <location>
        <begin position="1"/>
        <end position="27"/>
    </location>
</feature>
<evidence type="ECO:0000256" key="7">
    <source>
        <dbReference type="ARBA" id="ARBA00022801"/>
    </source>
</evidence>
<evidence type="ECO:0000259" key="17">
    <source>
        <dbReference type="PROSITE" id="PS51747"/>
    </source>
</evidence>
<accession>A0A553UUA5</accession>
<evidence type="ECO:0000256" key="11">
    <source>
        <dbReference type="ARBA" id="ARBA00049558"/>
    </source>
</evidence>
<organism evidence="18 19">
    <name type="scientific">Deinococcus detaillensis</name>
    <dbReference type="NCBI Taxonomy" id="2592048"/>
    <lineage>
        <taxon>Bacteria</taxon>
        <taxon>Thermotogati</taxon>
        <taxon>Deinococcota</taxon>
        <taxon>Deinococci</taxon>
        <taxon>Deinococcales</taxon>
        <taxon>Deinococcaceae</taxon>
        <taxon>Deinococcus</taxon>
    </lineage>
</organism>
<evidence type="ECO:0000256" key="16">
    <source>
        <dbReference type="SAM" id="MobiDB-lite"/>
    </source>
</evidence>
<dbReference type="GO" id="GO:0055086">
    <property type="term" value="P:nucleobase-containing small molecule metabolic process"/>
    <property type="evidence" value="ECO:0007669"/>
    <property type="project" value="UniProtKB-ARBA"/>
</dbReference>
<comment type="cofactor">
    <cofactor evidence="1 14 15">
        <name>Zn(2+)</name>
        <dbReference type="ChEBI" id="CHEBI:29105"/>
    </cofactor>
</comment>
<dbReference type="GO" id="GO:0008270">
    <property type="term" value="F:zinc ion binding"/>
    <property type="evidence" value="ECO:0007669"/>
    <property type="project" value="UniProtKB-UniRule"/>
</dbReference>
<evidence type="ECO:0000256" key="10">
    <source>
        <dbReference type="ARBA" id="ARBA00049252"/>
    </source>
</evidence>
<dbReference type="PROSITE" id="PS00903">
    <property type="entry name" value="CYT_DCMP_DEAMINASES_1"/>
    <property type="match status" value="1"/>
</dbReference>
<evidence type="ECO:0000313" key="18">
    <source>
        <dbReference type="EMBL" id="TSA83735.1"/>
    </source>
</evidence>
<comment type="function">
    <text evidence="2 15">This enzyme scavenges exogenous and endogenous cytidine and 2'-deoxycytidine for UMP synthesis.</text>
</comment>
<dbReference type="NCBIfam" id="NF004064">
    <property type="entry name" value="PRK05578.1"/>
    <property type="match status" value="1"/>
</dbReference>
<dbReference type="PANTHER" id="PTHR11644:SF2">
    <property type="entry name" value="CYTIDINE DEAMINASE"/>
    <property type="match status" value="1"/>
</dbReference>
<feature type="compositionally biased region" description="Polar residues" evidence="16">
    <location>
        <begin position="1"/>
        <end position="10"/>
    </location>
</feature>
<evidence type="ECO:0000256" key="4">
    <source>
        <dbReference type="ARBA" id="ARBA00012783"/>
    </source>
</evidence>
<dbReference type="NCBIfam" id="TIGR01354">
    <property type="entry name" value="cyt_deam_tetra"/>
    <property type="match status" value="1"/>
</dbReference>
<dbReference type="CDD" id="cd01283">
    <property type="entry name" value="cytidine_deaminase"/>
    <property type="match status" value="1"/>
</dbReference>
<comment type="catalytic activity">
    <reaction evidence="10 15">
        <text>2'-deoxycytidine + H2O + H(+) = 2'-deoxyuridine + NH4(+)</text>
        <dbReference type="Rhea" id="RHEA:13433"/>
        <dbReference type="ChEBI" id="CHEBI:15377"/>
        <dbReference type="ChEBI" id="CHEBI:15378"/>
        <dbReference type="ChEBI" id="CHEBI:15698"/>
        <dbReference type="ChEBI" id="CHEBI:16450"/>
        <dbReference type="ChEBI" id="CHEBI:28938"/>
        <dbReference type="EC" id="3.5.4.5"/>
    </reaction>
</comment>
<dbReference type="InterPro" id="IPR016193">
    <property type="entry name" value="Cytidine_deaminase-like"/>
</dbReference>
<evidence type="ECO:0000256" key="15">
    <source>
        <dbReference type="RuleBase" id="RU364006"/>
    </source>
</evidence>
<evidence type="ECO:0000256" key="5">
    <source>
        <dbReference type="ARBA" id="ARBA00018266"/>
    </source>
</evidence>
<evidence type="ECO:0000256" key="8">
    <source>
        <dbReference type="ARBA" id="ARBA00022833"/>
    </source>
</evidence>
<evidence type="ECO:0000256" key="6">
    <source>
        <dbReference type="ARBA" id="ARBA00022723"/>
    </source>
</evidence>
<dbReference type="Gene3D" id="3.40.140.10">
    <property type="entry name" value="Cytidine Deaminase, domain 2"/>
    <property type="match status" value="1"/>
</dbReference>
<dbReference type="InterPro" id="IPR016192">
    <property type="entry name" value="APOBEC/CMP_deaminase_Zn-bd"/>
</dbReference>
<comment type="caution">
    <text evidence="18">The sequence shown here is derived from an EMBL/GenBank/DDBJ whole genome shotgun (WGS) entry which is preliminary data.</text>
</comment>
<reference evidence="18 19" key="1">
    <citation type="submission" date="2019-07" db="EMBL/GenBank/DDBJ databases">
        <title>Deinococcus detaillus sp. nov., isolated from humus soil in Antarctica.</title>
        <authorList>
            <person name="Zhang K."/>
        </authorList>
    </citation>
    <scope>NUCLEOTIDE SEQUENCE [LARGE SCALE GENOMIC DNA]</scope>
    <source>
        <strain evidence="18 19">H1</strain>
    </source>
</reference>
<evidence type="ECO:0000256" key="3">
    <source>
        <dbReference type="ARBA" id="ARBA00006576"/>
    </source>
</evidence>
<evidence type="ECO:0000256" key="9">
    <source>
        <dbReference type="ARBA" id="ARBA00032005"/>
    </source>
</evidence>
<sequence length="153" mass="16317">MSQPPSQTPVQPKKPLPNKEQPREQPDAELLSAAKAAFTNAYAPYSHFKVGAAMRTSGGQIYAGANVENASYGLSRCAEQSAVQAMASAGERGFDELVVYSDASPPASPCGACRQILFEFSPKAQVFCVNAQGDVLAYTVADFLPHAFELERS</sequence>
<proteinExistence type="inferred from homology"/>
<evidence type="ECO:0000256" key="12">
    <source>
        <dbReference type="PIRSR" id="PIRSR606262-1"/>
    </source>
</evidence>
<dbReference type="GO" id="GO:0042802">
    <property type="term" value="F:identical protein binding"/>
    <property type="evidence" value="ECO:0007669"/>
    <property type="project" value="UniProtKB-ARBA"/>
</dbReference>
<dbReference type="RefSeq" id="WP_143721085.1">
    <property type="nucleotide sequence ID" value="NZ_VKDB01000013.1"/>
</dbReference>
<dbReference type="EMBL" id="VKDB01000013">
    <property type="protein sequence ID" value="TSA83735.1"/>
    <property type="molecule type" value="Genomic_DNA"/>
</dbReference>
<gene>
    <name evidence="18" type="primary">cdd</name>
    <name evidence="18" type="ORF">FNU79_12095</name>
</gene>
<feature type="binding site" evidence="14">
    <location>
        <position position="113"/>
    </location>
    <ligand>
        <name>Zn(2+)</name>
        <dbReference type="ChEBI" id="CHEBI:29105"/>
        <note>catalytic</note>
    </ligand>
</feature>
<keyword evidence="8 14" id="KW-0862">Zinc</keyword>
<dbReference type="InterPro" id="IPR006262">
    <property type="entry name" value="Cyt_deam_tetra"/>
</dbReference>
<evidence type="ECO:0000256" key="13">
    <source>
        <dbReference type="PIRSR" id="PIRSR606262-2"/>
    </source>
</evidence>
<feature type="domain" description="CMP/dCMP-type deaminase" evidence="17">
    <location>
        <begin position="25"/>
        <end position="151"/>
    </location>
</feature>
<protein>
    <recommendedName>
        <fullName evidence="5 15">Cytidine deaminase</fullName>
        <ecNumber evidence="4 15">3.5.4.5</ecNumber>
    </recommendedName>
    <alternativeName>
        <fullName evidence="9 15">Cytidine aminohydrolase</fullName>
    </alternativeName>
</protein>
<keyword evidence="19" id="KW-1185">Reference proteome</keyword>
<dbReference type="InterPro" id="IPR002125">
    <property type="entry name" value="CMP_dCMP_dom"/>
</dbReference>
<dbReference type="GO" id="GO:0004126">
    <property type="term" value="F:cytidine deaminase activity"/>
    <property type="evidence" value="ECO:0007669"/>
    <property type="project" value="UniProtKB-UniRule"/>
</dbReference>
<dbReference type="PANTHER" id="PTHR11644">
    <property type="entry name" value="CYTIDINE DEAMINASE"/>
    <property type="match status" value="1"/>
</dbReference>
<dbReference type="Proteomes" id="UP000316092">
    <property type="component" value="Unassembled WGS sequence"/>
</dbReference>
<name>A0A553UUA5_9DEIO</name>
<feature type="binding site" evidence="13">
    <location>
        <begin position="66"/>
        <end position="72"/>
    </location>
    <ligand>
        <name>substrate</name>
    </ligand>
</feature>
<evidence type="ECO:0000313" key="19">
    <source>
        <dbReference type="Proteomes" id="UP000316092"/>
    </source>
</evidence>
<dbReference type="GO" id="GO:0072527">
    <property type="term" value="P:pyrimidine-containing compound metabolic process"/>
    <property type="evidence" value="ECO:0007669"/>
    <property type="project" value="UniProtKB-ARBA"/>
</dbReference>
<evidence type="ECO:0000256" key="1">
    <source>
        <dbReference type="ARBA" id="ARBA00001947"/>
    </source>
</evidence>
<feature type="binding site" evidence="14">
    <location>
        <position position="110"/>
    </location>
    <ligand>
        <name>Zn(2+)</name>
        <dbReference type="ChEBI" id="CHEBI:29105"/>
        <note>catalytic</note>
    </ligand>
</feature>
<keyword evidence="6 14" id="KW-0479">Metal-binding</keyword>
<dbReference type="FunFam" id="3.40.140.10:FF:000008">
    <property type="entry name" value="Cytidine deaminase"/>
    <property type="match status" value="1"/>
</dbReference>
<comment type="catalytic activity">
    <reaction evidence="11 15">
        <text>cytidine + H2O + H(+) = uridine + NH4(+)</text>
        <dbReference type="Rhea" id="RHEA:16069"/>
        <dbReference type="ChEBI" id="CHEBI:15377"/>
        <dbReference type="ChEBI" id="CHEBI:15378"/>
        <dbReference type="ChEBI" id="CHEBI:16704"/>
        <dbReference type="ChEBI" id="CHEBI:17562"/>
        <dbReference type="ChEBI" id="CHEBI:28938"/>
        <dbReference type="EC" id="3.5.4.5"/>
    </reaction>
</comment>
<dbReference type="PROSITE" id="PS51747">
    <property type="entry name" value="CYT_DCMP_DEAMINASES_2"/>
    <property type="match status" value="1"/>
</dbReference>
<keyword evidence="7 15" id="KW-0378">Hydrolase</keyword>
<evidence type="ECO:0000256" key="2">
    <source>
        <dbReference type="ARBA" id="ARBA00003949"/>
    </source>
</evidence>
<dbReference type="EC" id="3.5.4.5" evidence="4 15"/>
<dbReference type="GO" id="GO:0005829">
    <property type="term" value="C:cytosol"/>
    <property type="evidence" value="ECO:0007669"/>
    <property type="project" value="TreeGrafter"/>
</dbReference>
<dbReference type="AlphaFoldDB" id="A0A553UUA5"/>
<comment type="similarity">
    <text evidence="3 15">Belongs to the cytidine and deoxycytidylate deaminase family.</text>
</comment>
<dbReference type="Pfam" id="PF00383">
    <property type="entry name" value="dCMP_cyt_deam_1"/>
    <property type="match status" value="1"/>
</dbReference>